<feature type="transmembrane region" description="Helical" evidence="10">
    <location>
        <begin position="362"/>
        <end position="384"/>
    </location>
</feature>
<evidence type="ECO:0000256" key="2">
    <source>
        <dbReference type="ARBA" id="ARBA00005751"/>
    </source>
</evidence>
<dbReference type="PRINTS" id="PR00303">
    <property type="entry name" value="SECYTRNLCASE"/>
</dbReference>
<keyword evidence="10" id="KW-1003">Cell membrane</keyword>
<feature type="transmembrane region" description="Helical" evidence="10">
    <location>
        <begin position="390"/>
        <end position="411"/>
    </location>
</feature>
<evidence type="ECO:0000256" key="8">
    <source>
        <dbReference type="ARBA" id="ARBA00023136"/>
    </source>
</evidence>
<comment type="subunit">
    <text evidence="10">Component of the Sec protein translocase complex. Heterotrimer consisting of SecY, SecE and SecG subunits. The heterotrimers can form oligomers, although 1 heterotrimer is thought to be able to translocate proteins. Interacts with the ribosome. Interacts with SecDF, and other proteins may be involved. Interacts with SecA.</text>
</comment>
<evidence type="ECO:0000256" key="4">
    <source>
        <dbReference type="ARBA" id="ARBA00022692"/>
    </source>
</evidence>
<dbReference type="NCBIfam" id="TIGR00967">
    <property type="entry name" value="3a0501s007"/>
    <property type="match status" value="1"/>
</dbReference>
<organism evidence="14 15">
    <name type="scientific">Candidatus Yonathbacteria bacterium CG_4_10_14_0_8_um_filter_43_17</name>
    <dbReference type="NCBI Taxonomy" id="1975099"/>
    <lineage>
        <taxon>Bacteria</taxon>
        <taxon>Candidatus Yonathiibacteriota</taxon>
    </lineage>
</organism>
<dbReference type="PANTHER" id="PTHR10906">
    <property type="entry name" value="SECY/SEC61-ALPHA FAMILY MEMBER"/>
    <property type="match status" value="1"/>
</dbReference>
<keyword evidence="5 10" id="KW-0653">Protein transport</keyword>
<dbReference type="InterPro" id="IPR023201">
    <property type="entry name" value="SecY_dom_sf"/>
</dbReference>
<dbReference type="FunFam" id="1.10.3370.10:FF:000001">
    <property type="entry name" value="Preprotein translocase subunit SecY"/>
    <property type="match status" value="1"/>
</dbReference>
<evidence type="ECO:0000256" key="11">
    <source>
        <dbReference type="RuleBase" id="RU000537"/>
    </source>
</evidence>
<dbReference type="PROSITE" id="PS00755">
    <property type="entry name" value="SECY_1"/>
    <property type="match status" value="1"/>
</dbReference>
<dbReference type="InterPro" id="IPR026593">
    <property type="entry name" value="SecY"/>
</dbReference>
<evidence type="ECO:0000256" key="9">
    <source>
        <dbReference type="ARBA" id="ARBA00039733"/>
    </source>
</evidence>
<evidence type="ECO:0000256" key="3">
    <source>
        <dbReference type="ARBA" id="ARBA00022448"/>
    </source>
</evidence>
<feature type="transmembrane region" description="Helical" evidence="10">
    <location>
        <begin position="119"/>
        <end position="138"/>
    </location>
</feature>
<keyword evidence="7 10" id="KW-0811">Translocation</keyword>
<evidence type="ECO:0000313" key="14">
    <source>
        <dbReference type="EMBL" id="PIY58137.1"/>
    </source>
</evidence>
<dbReference type="PROSITE" id="PS00756">
    <property type="entry name" value="SECY_2"/>
    <property type="match status" value="1"/>
</dbReference>
<keyword evidence="3 10" id="KW-0813">Transport</keyword>
<sequence length="423" mass="45182">MDTLMRKLKMIVEDSTLRRRVLFVLVALVLFRLLANIPIPAAAGQNLGALLANDQALGFLNLLTGGGLSAVSIVMLGVGPYITASIIMQLLTMMSPKIKQMQSEEGEIGRRKMTQYSRLLTVPLAILQGYGLLAYLGQQGILVGLTPFEIFTNTIIVAAGSILLMWIGELISEFGIGNGVSLIIFAGIVSGLPSTIGQLLFTFDVSQVPMFVAAIVATVLLILAVVFMTEAERPVPITYAKQVRGNHTTGGTMTYLPLRLNQAGVIPIIFALSILTIPTIVANALATTSSGAIQTLASFLQSVLSNGWINGALYFALVFVFTFFYTAVTFDPVAISNNLQKNGAFIPGIRPGVSTAEYLSKILTRITLVGAVFLGLIAVLPLVMQNLTKIASLSIGGTALLIIVSVVLDLVKKIDAQITMMEY</sequence>
<feature type="transmembrane region" description="Helical" evidence="10">
    <location>
        <begin position="150"/>
        <end position="168"/>
    </location>
</feature>
<comment type="function">
    <text evidence="10 11">The central subunit of the protein translocation channel SecYEG. Consists of two halves formed by TMs 1-5 and 6-10. These two domains form a lateral gate at the front which open onto the bilayer between TMs 2 and 7, and are clamped together by SecE at the back. The channel is closed by both a pore ring composed of hydrophobic SecY resides and a short helix (helix 2A) on the extracellular side of the membrane which forms a plug. The plug probably moves laterally to allow the channel to open. The ring and the pore may move independently.</text>
</comment>
<dbReference type="GO" id="GO:0005886">
    <property type="term" value="C:plasma membrane"/>
    <property type="evidence" value="ECO:0007669"/>
    <property type="project" value="UniProtKB-SubCell"/>
</dbReference>
<evidence type="ECO:0000256" key="1">
    <source>
        <dbReference type="ARBA" id="ARBA00004141"/>
    </source>
</evidence>
<feature type="transmembrane region" description="Helical" evidence="10">
    <location>
        <begin position="263"/>
        <end position="287"/>
    </location>
</feature>
<dbReference type="InterPro" id="IPR030659">
    <property type="entry name" value="SecY_CS"/>
</dbReference>
<keyword evidence="6 10" id="KW-1133">Transmembrane helix</keyword>
<accession>A0A2M7Q3Y6</accession>
<feature type="transmembrane region" description="Helical" evidence="10">
    <location>
        <begin position="307"/>
        <end position="328"/>
    </location>
</feature>
<reference evidence="15" key="1">
    <citation type="submission" date="2017-09" db="EMBL/GenBank/DDBJ databases">
        <title>Depth-based differentiation of microbial function through sediment-hosted aquifers and enrichment of novel symbionts in the deep terrestrial subsurface.</title>
        <authorList>
            <person name="Probst A.J."/>
            <person name="Ladd B."/>
            <person name="Jarett J.K."/>
            <person name="Geller-Mcgrath D.E."/>
            <person name="Sieber C.M.K."/>
            <person name="Emerson J.B."/>
            <person name="Anantharaman K."/>
            <person name="Thomas B.C."/>
            <person name="Malmstrom R."/>
            <person name="Stieglmeier M."/>
            <person name="Klingl A."/>
            <person name="Woyke T."/>
            <person name="Ryan C.M."/>
            <person name="Banfield J.F."/>
        </authorList>
    </citation>
    <scope>NUCLEOTIDE SEQUENCE [LARGE SCALE GENOMIC DNA]</scope>
</reference>
<dbReference type="HAMAP" id="MF_01465">
    <property type="entry name" value="SecY"/>
    <property type="match status" value="1"/>
</dbReference>
<dbReference type="EMBL" id="PFKX01000048">
    <property type="protein sequence ID" value="PIY58137.1"/>
    <property type="molecule type" value="Genomic_DNA"/>
</dbReference>
<evidence type="ECO:0000313" key="15">
    <source>
        <dbReference type="Proteomes" id="UP000230732"/>
    </source>
</evidence>
<dbReference type="GO" id="GO:0006605">
    <property type="term" value="P:protein targeting"/>
    <property type="evidence" value="ECO:0007669"/>
    <property type="project" value="UniProtKB-UniRule"/>
</dbReference>
<dbReference type="GO" id="GO:0065002">
    <property type="term" value="P:intracellular protein transmembrane transport"/>
    <property type="evidence" value="ECO:0007669"/>
    <property type="project" value="UniProtKB-UniRule"/>
</dbReference>
<dbReference type="Gene3D" id="1.10.3370.10">
    <property type="entry name" value="SecY subunit domain"/>
    <property type="match status" value="1"/>
</dbReference>
<evidence type="ECO:0000256" key="12">
    <source>
        <dbReference type="RuleBase" id="RU003484"/>
    </source>
</evidence>
<evidence type="ECO:0000256" key="10">
    <source>
        <dbReference type="HAMAP-Rule" id="MF_01465"/>
    </source>
</evidence>
<feature type="transmembrane region" description="Helical" evidence="10">
    <location>
        <begin position="207"/>
        <end position="227"/>
    </location>
</feature>
<dbReference type="PIRSF" id="PIRSF004557">
    <property type="entry name" value="SecY"/>
    <property type="match status" value="1"/>
</dbReference>
<comment type="caution">
    <text evidence="10">Lacks conserved residue(s) required for the propagation of feature annotation.</text>
</comment>
<comment type="similarity">
    <text evidence="2 10 13">Belongs to the SecY/SEC61-alpha family.</text>
</comment>
<name>A0A2M7Q3Y6_9BACT</name>
<protein>
    <recommendedName>
        <fullName evidence="9 10">Protein translocase subunit SecY</fullName>
    </recommendedName>
</protein>
<keyword evidence="4 10" id="KW-0812">Transmembrane</keyword>
<evidence type="ECO:0000256" key="6">
    <source>
        <dbReference type="ARBA" id="ARBA00022989"/>
    </source>
</evidence>
<evidence type="ECO:0000256" key="5">
    <source>
        <dbReference type="ARBA" id="ARBA00022927"/>
    </source>
</evidence>
<comment type="caution">
    <text evidence="14">The sequence shown here is derived from an EMBL/GenBank/DDBJ whole genome shotgun (WGS) entry which is preliminary data.</text>
</comment>
<dbReference type="GO" id="GO:0043952">
    <property type="term" value="P:protein transport by the Sec complex"/>
    <property type="evidence" value="ECO:0007669"/>
    <property type="project" value="UniProtKB-UniRule"/>
</dbReference>
<feature type="transmembrane region" description="Helical" evidence="10">
    <location>
        <begin position="67"/>
        <end position="91"/>
    </location>
</feature>
<dbReference type="Proteomes" id="UP000230732">
    <property type="component" value="Unassembled WGS sequence"/>
</dbReference>
<evidence type="ECO:0000256" key="13">
    <source>
        <dbReference type="RuleBase" id="RU004349"/>
    </source>
</evidence>
<comment type="subcellular location">
    <subcellularLocation>
        <location evidence="10">Cell membrane</location>
        <topology evidence="10">Multi-pass membrane protein</topology>
    </subcellularLocation>
    <subcellularLocation>
        <location evidence="1 12">Membrane</location>
        <topology evidence="1 12">Multi-pass membrane protein</topology>
    </subcellularLocation>
</comment>
<evidence type="ECO:0000256" key="7">
    <source>
        <dbReference type="ARBA" id="ARBA00023010"/>
    </source>
</evidence>
<dbReference type="AlphaFoldDB" id="A0A2M7Q3Y6"/>
<proteinExistence type="inferred from homology"/>
<dbReference type="Pfam" id="PF00344">
    <property type="entry name" value="SecY"/>
    <property type="match status" value="1"/>
</dbReference>
<dbReference type="SUPFAM" id="SSF103491">
    <property type="entry name" value="Preprotein translocase SecY subunit"/>
    <property type="match status" value="1"/>
</dbReference>
<feature type="transmembrane region" description="Helical" evidence="10">
    <location>
        <begin position="180"/>
        <end position="201"/>
    </location>
</feature>
<keyword evidence="8 10" id="KW-0472">Membrane</keyword>
<gene>
    <name evidence="10" type="primary">secY</name>
    <name evidence="14" type="ORF">COY98_03755</name>
</gene>
<dbReference type="InterPro" id="IPR002208">
    <property type="entry name" value="SecY/SEC61-alpha"/>
</dbReference>